<dbReference type="AlphaFoldDB" id="A0A0F9P222"/>
<dbReference type="Gene3D" id="3.40.50.150">
    <property type="entry name" value="Vaccinia Virus protein VP39"/>
    <property type="match status" value="1"/>
</dbReference>
<gene>
    <name evidence="1" type="ORF">LCGC14_1191010</name>
</gene>
<protein>
    <submittedName>
        <fullName evidence="1">Uncharacterized protein</fullName>
    </submittedName>
</protein>
<sequence length="107" mass="12153">MKTIYIDIGSRGGQQIEWALRSVDYAYGFEPSPLSYDEISRIFANNPKVILHPFGLWNQTCKIEMFNEGAAGGTIFRDYYQSKKGKAVQKKSRLNVKLSKAWPTAES</sequence>
<dbReference type="EMBL" id="LAZR01006046">
    <property type="protein sequence ID" value="KKM95160.1"/>
    <property type="molecule type" value="Genomic_DNA"/>
</dbReference>
<reference evidence="1" key="1">
    <citation type="journal article" date="2015" name="Nature">
        <title>Complex archaea that bridge the gap between prokaryotes and eukaryotes.</title>
        <authorList>
            <person name="Spang A."/>
            <person name="Saw J.H."/>
            <person name="Jorgensen S.L."/>
            <person name="Zaremba-Niedzwiedzka K."/>
            <person name="Martijn J."/>
            <person name="Lind A.E."/>
            <person name="van Eijk R."/>
            <person name="Schleper C."/>
            <person name="Guy L."/>
            <person name="Ettema T.J."/>
        </authorList>
    </citation>
    <scope>NUCLEOTIDE SEQUENCE</scope>
</reference>
<organism evidence="1">
    <name type="scientific">marine sediment metagenome</name>
    <dbReference type="NCBI Taxonomy" id="412755"/>
    <lineage>
        <taxon>unclassified sequences</taxon>
        <taxon>metagenomes</taxon>
        <taxon>ecological metagenomes</taxon>
    </lineage>
</organism>
<name>A0A0F9P222_9ZZZZ</name>
<dbReference type="InterPro" id="IPR029063">
    <property type="entry name" value="SAM-dependent_MTases_sf"/>
</dbReference>
<accession>A0A0F9P222</accession>
<proteinExistence type="predicted"/>
<dbReference type="SUPFAM" id="SSF53335">
    <property type="entry name" value="S-adenosyl-L-methionine-dependent methyltransferases"/>
    <property type="match status" value="1"/>
</dbReference>
<comment type="caution">
    <text evidence="1">The sequence shown here is derived from an EMBL/GenBank/DDBJ whole genome shotgun (WGS) entry which is preliminary data.</text>
</comment>
<evidence type="ECO:0000313" key="1">
    <source>
        <dbReference type="EMBL" id="KKM95160.1"/>
    </source>
</evidence>